<evidence type="ECO:0000313" key="2">
    <source>
        <dbReference type="Proteomes" id="UP000218675"/>
    </source>
</evidence>
<organism evidence="1 2">
    <name type="scientific">Vreelandella alkaliphila</name>
    <dbReference type="NCBI Taxonomy" id="272774"/>
    <lineage>
        <taxon>Bacteria</taxon>
        <taxon>Pseudomonadati</taxon>
        <taxon>Pseudomonadota</taxon>
        <taxon>Gammaproteobacteria</taxon>
        <taxon>Oceanospirillales</taxon>
        <taxon>Halomonadaceae</taxon>
        <taxon>Vreelandella</taxon>
    </lineage>
</organism>
<comment type="caution">
    <text evidence="1">The sequence shown here is derived from an EMBL/GenBank/DDBJ whole genome shotgun (WGS) entry which is preliminary data.</text>
</comment>
<dbReference type="RefSeq" id="WP_095602422.1">
    <property type="nucleotide sequence ID" value="NZ_NSKA01000001.1"/>
</dbReference>
<evidence type="ECO:0000313" key="1">
    <source>
        <dbReference type="EMBL" id="PAU73296.1"/>
    </source>
</evidence>
<keyword evidence="2" id="KW-1185">Reference proteome</keyword>
<sequence>MTELTVEQVRQNNEAAIVVTEGDALFDALWAVIHASAQAPVPDTQALAVIPLIGAARNQTASSGTP</sequence>
<dbReference type="EMBL" id="NSKA01000001">
    <property type="protein sequence ID" value="PAU73296.1"/>
    <property type="molecule type" value="Genomic_DNA"/>
</dbReference>
<accession>A0ABX4HMZ1</accession>
<dbReference type="Proteomes" id="UP000218675">
    <property type="component" value="Unassembled WGS sequence"/>
</dbReference>
<protein>
    <submittedName>
        <fullName evidence="1">Uncharacterized protein</fullName>
    </submittedName>
</protein>
<gene>
    <name evidence="1" type="ORF">CK497_01455</name>
</gene>
<reference evidence="1 2" key="1">
    <citation type="submission" date="2017-08" db="EMBL/GenBank/DDBJ databases">
        <title>Halomonas binhaiensis sp. nov., isolated from saline alkaline soil.</title>
        <authorList>
            <person name="Wang D."/>
            <person name="Zhang G."/>
        </authorList>
    </citation>
    <scope>NUCLEOTIDE SEQUENCE [LARGE SCALE GENOMIC DNA]</scope>
    <source>
        <strain evidence="1 2">WN018</strain>
    </source>
</reference>
<name>A0ABX4HMZ1_9GAMM</name>
<proteinExistence type="predicted"/>